<gene>
    <name evidence="3" type="ORF">LPTSP3_g24570</name>
</gene>
<dbReference type="SUPFAM" id="SSF54593">
    <property type="entry name" value="Glyoxalase/Bleomycin resistance protein/Dihydroxybiphenyl dioxygenase"/>
    <property type="match status" value="2"/>
</dbReference>
<reference evidence="3 4" key="1">
    <citation type="submission" date="2021-08" db="EMBL/GenBank/DDBJ databases">
        <title>Complete genome sequence of Leptospira kobayashii strain E30.</title>
        <authorList>
            <person name="Nakao R."/>
            <person name="Nakamura S."/>
            <person name="Masuzawa T."/>
            <person name="Koizumi N."/>
        </authorList>
    </citation>
    <scope>NUCLEOTIDE SEQUENCE [LARGE SCALE GENOMIC DNA]</scope>
    <source>
        <strain evidence="3 4">E30</strain>
    </source>
</reference>
<accession>A0ABM7UKU6</accession>
<dbReference type="Proteomes" id="UP000245263">
    <property type="component" value="Chromosome 1"/>
</dbReference>
<feature type="domain" description="VOC" evidence="2">
    <location>
        <begin position="37"/>
        <end position="166"/>
    </location>
</feature>
<organism evidence="3 4">
    <name type="scientific">Leptospira kobayashii</name>
    <dbReference type="NCBI Taxonomy" id="1917830"/>
    <lineage>
        <taxon>Bacteria</taxon>
        <taxon>Pseudomonadati</taxon>
        <taxon>Spirochaetota</taxon>
        <taxon>Spirochaetia</taxon>
        <taxon>Leptospirales</taxon>
        <taxon>Leptospiraceae</taxon>
        <taxon>Leptospira</taxon>
    </lineage>
</organism>
<keyword evidence="1" id="KW-0479">Metal-binding</keyword>
<name>A0ABM7UKU6_9LEPT</name>
<dbReference type="Pfam" id="PF00903">
    <property type="entry name" value="Glyoxalase"/>
    <property type="match status" value="1"/>
</dbReference>
<dbReference type="PANTHER" id="PTHR43048:SF3">
    <property type="entry name" value="METHYLMALONYL-COA EPIMERASE, MITOCHONDRIAL"/>
    <property type="match status" value="1"/>
</dbReference>
<dbReference type="InterPro" id="IPR051785">
    <property type="entry name" value="MMCE/EMCE_epimerase"/>
</dbReference>
<dbReference type="Gene3D" id="3.10.180.10">
    <property type="entry name" value="2,3-Dihydroxybiphenyl 1,2-Dioxygenase, domain 1"/>
    <property type="match status" value="2"/>
</dbReference>
<dbReference type="InterPro" id="IPR029068">
    <property type="entry name" value="Glyas_Bleomycin-R_OHBP_Dase"/>
</dbReference>
<evidence type="ECO:0000259" key="2">
    <source>
        <dbReference type="PROSITE" id="PS51819"/>
    </source>
</evidence>
<dbReference type="PANTHER" id="PTHR43048">
    <property type="entry name" value="METHYLMALONYL-COA EPIMERASE"/>
    <property type="match status" value="1"/>
</dbReference>
<dbReference type="RefSeq" id="WP_109019078.1">
    <property type="nucleotide sequence ID" value="NZ_AP025028.1"/>
</dbReference>
<keyword evidence="4" id="KW-1185">Reference proteome</keyword>
<sequence>MKKFSIIIIILVAIVSVWWGITASQSDYHAIENSDFSYATVIINSPDPERLSDFYRNVFGAEKIKSGYEWNLVGSEKDFISLKTPGYREGGPLITIGKIDKSDAKPPLANDLGYAHICFESDNIPGLIKQILKNGGKILSTFEDLEKVPAAYATDPDGNVFEIHLPFPTPLTPKTIYRSLNSLIRTNFKLSPPETDMIRFLHVNINSADWSKTVVFYTKILSTSATGFERDYKGDFIERLTGVSGAKVRGRHVTLPGYSEGGPTFEVFTYNQFSSKGPLNKSEKGRVATGFLVRDLNAAVNKVVQEGGILISQNGNQTALLKDIDGNLLVFAEKK</sequence>
<dbReference type="InterPro" id="IPR004360">
    <property type="entry name" value="Glyas_Fos-R_dOase_dom"/>
</dbReference>
<evidence type="ECO:0000256" key="1">
    <source>
        <dbReference type="ARBA" id="ARBA00022723"/>
    </source>
</evidence>
<evidence type="ECO:0000313" key="3">
    <source>
        <dbReference type="EMBL" id="BDA79527.1"/>
    </source>
</evidence>
<dbReference type="InterPro" id="IPR037523">
    <property type="entry name" value="VOC_core"/>
</dbReference>
<proteinExistence type="predicted"/>
<dbReference type="EMBL" id="AP025028">
    <property type="protein sequence ID" value="BDA79527.1"/>
    <property type="molecule type" value="Genomic_DNA"/>
</dbReference>
<evidence type="ECO:0000313" key="4">
    <source>
        <dbReference type="Proteomes" id="UP000245263"/>
    </source>
</evidence>
<feature type="domain" description="VOC" evidence="2">
    <location>
        <begin position="199"/>
        <end position="335"/>
    </location>
</feature>
<protein>
    <recommendedName>
        <fullName evidence="2">VOC domain-containing protein</fullName>
    </recommendedName>
</protein>
<dbReference type="PROSITE" id="PS51819">
    <property type="entry name" value="VOC"/>
    <property type="match status" value="2"/>
</dbReference>